<keyword evidence="5" id="KW-0342">GTP-binding</keyword>
<feature type="binding site" evidence="5">
    <location>
        <position position="239"/>
    </location>
    <ligand>
        <name>GTP</name>
        <dbReference type="ChEBI" id="CHEBI:37565"/>
    </ligand>
</feature>
<keyword evidence="8" id="KW-1185">Reference proteome</keyword>
<dbReference type="GO" id="GO:0046039">
    <property type="term" value="P:GTP metabolic process"/>
    <property type="evidence" value="ECO:0007669"/>
    <property type="project" value="UniProtKB-UniRule"/>
</dbReference>
<proteinExistence type="inferred from homology"/>
<comment type="function">
    <text evidence="5">Involved in maintaining the homeostasis of cellular nucleotides by catalyzing the interconversion of nucleoside phosphates. Has GTP:AMP phosphotransferase and ITP:AMP phosphotransferase activities.</text>
</comment>
<dbReference type="GO" id="GO:0006172">
    <property type="term" value="P:ADP biosynthetic process"/>
    <property type="evidence" value="ECO:0007669"/>
    <property type="project" value="UniProtKB-UniRule"/>
</dbReference>
<comment type="domain">
    <text evidence="5">Consists of three domains, a large central CORE domain and two small peripheral domains, NMPbind and LID, which undergo movements during catalysis. The LID domain closes over the site of phosphoryl transfer upon GTP binding. Assembling and dissambling the active center during each catalytic cycle provides an effective means to prevent GTP hydrolysis.</text>
</comment>
<comment type="subcellular location">
    <subcellularLocation>
        <location evidence="5">Mitochondrion matrix</location>
    </subcellularLocation>
</comment>
<accession>A0A3N4LGM5</accession>
<organism evidence="7 8">
    <name type="scientific">Terfezia boudieri ATCC MYA-4762</name>
    <dbReference type="NCBI Taxonomy" id="1051890"/>
    <lineage>
        <taxon>Eukaryota</taxon>
        <taxon>Fungi</taxon>
        <taxon>Dikarya</taxon>
        <taxon>Ascomycota</taxon>
        <taxon>Pezizomycotina</taxon>
        <taxon>Pezizomycetes</taxon>
        <taxon>Pezizales</taxon>
        <taxon>Pezizaceae</taxon>
        <taxon>Terfezia</taxon>
    </lineage>
</organism>
<feature type="binding site" evidence="5">
    <location>
        <position position="136"/>
    </location>
    <ligand>
        <name>AMP</name>
        <dbReference type="ChEBI" id="CHEBI:456215"/>
    </ligand>
</feature>
<dbReference type="OrthoDB" id="439792at2759"/>
<dbReference type="GO" id="GO:0046041">
    <property type="term" value="P:ITP metabolic process"/>
    <property type="evidence" value="ECO:0007669"/>
    <property type="project" value="UniProtKB-UniRule"/>
</dbReference>
<dbReference type="InterPro" id="IPR000850">
    <property type="entry name" value="Adenylat/UMP-CMP_kin"/>
</dbReference>
<reference evidence="7 8" key="1">
    <citation type="journal article" date="2018" name="Nat. Ecol. Evol.">
        <title>Pezizomycetes genomes reveal the molecular basis of ectomycorrhizal truffle lifestyle.</title>
        <authorList>
            <person name="Murat C."/>
            <person name="Payen T."/>
            <person name="Noel B."/>
            <person name="Kuo A."/>
            <person name="Morin E."/>
            <person name="Chen J."/>
            <person name="Kohler A."/>
            <person name="Krizsan K."/>
            <person name="Balestrini R."/>
            <person name="Da Silva C."/>
            <person name="Montanini B."/>
            <person name="Hainaut M."/>
            <person name="Levati E."/>
            <person name="Barry K.W."/>
            <person name="Belfiori B."/>
            <person name="Cichocki N."/>
            <person name="Clum A."/>
            <person name="Dockter R.B."/>
            <person name="Fauchery L."/>
            <person name="Guy J."/>
            <person name="Iotti M."/>
            <person name="Le Tacon F."/>
            <person name="Lindquist E.A."/>
            <person name="Lipzen A."/>
            <person name="Malagnac F."/>
            <person name="Mello A."/>
            <person name="Molinier V."/>
            <person name="Miyauchi S."/>
            <person name="Poulain J."/>
            <person name="Riccioni C."/>
            <person name="Rubini A."/>
            <person name="Sitrit Y."/>
            <person name="Splivallo R."/>
            <person name="Traeger S."/>
            <person name="Wang M."/>
            <person name="Zifcakova L."/>
            <person name="Wipf D."/>
            <person name="Zambonelli A."/>
            <person name="Paolocci F."/>
            <person name="Nowrousian M."/>
            <person name="Ottonello S."/>
            <person name="Baldrian P."/>
            <person name="Spatafora J.W."/>
            <person name="Henrissat B."/>
            <person name="Nagy L.G."/>
            <person name="Aury J.M."/>
            <person name="Wincker P."/>
            <person name="Grigoriev I.V."/>
            <person name="Bonfante P."/>
            <person name="Martin F.M."/>
        </authorList>
    </citation>
    <scope>NUCLEOTIDE SEQUENCE [LARGE SCALE GENOMIC DNA]</scope>
    <source>
        <strain evidence="7 8">ATCC MYA-4762</strain>
    </source>
</reference>
<dbReference type="SUPFAM" id="SSF52540">
    <property type="entry name" value="P-loop containing nucleoside triphosphate hydrolases"/>
    <property type="match status" value="1"/>
</dbReference>
<comment type="catalytic activity">
    <reaction evidence="5">
        <text>a ribonucleoside 5'-triphosphate + AMP = a ribonucleoside 5'-diphosphate + ADP</text>
        <dbReference type="Rhea" id="RHEA:13749"/>
        <dbReference type="ChEBI" id="CHEBI:57930"/>
        <dbReference type="ChEBI" id="CHEBI:61557"/>
        <dbReference type="ChEBI" id="CHEBI:456215"/>
        <dbReference type="ChEBI" id="CHEBI:456216"/>
        <dbReference type="EC" id="2.7.4.10"/>
    </reaction>
</comment>
<dbReference type="Proteomes" id="UP000267821">
    <property type="component" value="Unassembled WGS sequence"/>
</dbReference>
<dbReference type="GO" id="GO:0046033">
    <property type="term" value="P:AMP metabolic process"/>
    <property type="evidence" value="ECO:0007669"/>
    <property type="project" value="UniProtKB-UniRule"/>
</dbReference>
<dbReference type="PANTHER" id="PTHR23359">
    <property type="entry name" value="NUCLEOTIDE KINASE"/>
    <property type="match status" value="1"/>
</dbReference>
<feature type="binding site" evidence="5">
    <location>
        <position position="166"/>
    </location>
    <ligand>
        <name>GTP</name>
        <dbReference type="ChEBI" id="CHEBI:37565"/>
    </ligand>
</feature>
<dbReference type="SUPFAM" id="SSF57774">
    <property type="entry name" value="Microbial and mitochondrial ADK, insert 'zinc finger' domain"/>
    <property type="match status" value="1"/>
</dbReference>
<evidence type="ECO:0000256" key="5">
    <source>
        <dbReference type="HAMAP-Rule" id="MF_03169"/>
    </source>
</evidence>
<comment type="similarity">
    <text evidence="5">Belongs to the adenylate kinase family. AK3 subfamily.</text>
</comment>
<dbReference type="CDD" id="cd01428">
    <property type="entry name" value="ADK"/>
    <property type="match status" value="1"/>
</dbReference>
<feature type="binding site" evidence="5">
    <location>
        <begin position="175"/>
        <end position="176"/>
    </location>
    <ligand>
        <name>GTP</name>
        <dbReference type="ChEBI" id="CHEBI:37565"/>
    </ligand>
</feature>
<evidence type="ECO:0000313" key="8">
    <source>
        <dbReference type="Proteomes" id="UP000267821"/>
    </source>
</evidence>
<evidence type="ECO:0000259" key="6">
    <source>
        <dbReference type="Pfam" id="PF05191"/>
    </source>
</evidence>
<dbReference type="FunCoup" id="A0A3N4LGM5">
    <property type="interactions" value="337"/>
</dbReference>
<evidence type="ECO:0000256" key="2">
    <source>
        <dbReference type="ARBA" id="ARBA00022741"/>
    </source>
</evidence>
<dbReference type="GO" id="GO:0005525">
    <property type="term" value="F:GTP binding"/>
    <property type="evidence" value="ECO:0007669"/>
    <property type="project" value="UniProtKB-KW"/>
</dbReference>
<dbReference type="InterPro" id="IPR033690">
    <property type="entry name" value="Adenylat_kinase_CS"/>
</dbReference>
<feature type="region of interest" description="NMPbind" evidence="5">
    <location>
        <begin position="45"/>
        <end position="74"/>
    </location>
</feature>
<dbReference type="GO" id="GO:0005524">
    <property type="term" value="F:ATP binding"/>
    <property type="evidence" value="ECO:0007669"/>
    <property type="project" value="InterPro"/>
</dbReference>
<dbReference type="PROSITE" id="PS00113">
    <property type="entry name" value="ADENYLATE_KINASE"/>
    <property type="match status" value="1"/>
</dbReference>
<feature type="binding site" evidence="5">
    <location>
        <position position="51"/>
    </location>
    <ligand>
        <name>AMP</name>
        <dbReference type="ChEBI" id="CHEBI:456215"/>
    </ligand>
</feature>
<dbReference type="InterPro" id="IPR036193">
    <property type="entry name" value="ADK_active_lid_dom_sf"/>
</dbReference>
<keyword evidence="4 5" id="KW-0496">Mitochondrion</keyword>
<keyword evidence="3 5" id="KW-0418">Kinase</keyword>
<dbReference type="EMBL" id="ML121582">
    <property type="protein sequence ID" value="RPB19821.1"/>
    <property type="molecule type" value="Genomic_DNA"/>
</dbReference>
<feature type="binding site" evidence="5">
    <location>
        <position position="199"/>
    </location>
    <ligand>
        <name>AMP</name>
        <dbReference type="ChEBI" id="CHEBI:456215"/>
    </ligand>
</feature>
<feature type="binding site" evidence="5">
    <location>
        <position position="46"/>
    </location>
    <ligand>
        <name>AMP</name>
        <dbReference type="ChEBI" id="CHEBI:456215"/>
    </ligand>
</feature>
<feature type="binding site" evidence="5">
    <location>
        <begin position="72"/>
        <end position="74"/>
    </location>
    <ligand>
        <name>AMP</name>
        <dbReference type="ChEBI" id="CHEBI:456215"/>
    </ligand>
</feature>
<comment type="subunit">
    <text evidence="5">Monomer.</text>
</comment>
<gene>
    <name evidence="5" type="primary">ADK2</name>
    <name evidence="7" type="ORF">L211DRAFT_793324</name>
</gene>
<sequence>MSIPTTMAARLRKAARVILVGPPGCGKGTQTTRVLNRYPQLTALSSGDLLRQNVRAGTPIGLEAESIMKNGGLVHDSLMVKLIVGELSRRGYLESKPTHAAGLISASPSSASSPSNSSDLPSASFLLDGFPRTQGQAKKLDEEVSMNLVVNIDVPSEVIIQRISNRLVHTPSGRIYNLTWNPPKVPGIDDVTGEPLTRRSDDFPETFKKRLEAYRKETEPLLEHYDKAGVLWTVKGRTSDEITPLLEGEIKKRFG</sequence>
<dbReference type="InterPro" id="IPR007862">
    <property type="entry name" value="Adenylate_kinase_lid-dom"/>
</dbReference>
<evidence type="ECO:0000313" key="7">
    <source>
        <dbReference type="EMBL" id="RPB19821.1"/>
    </source>
</evidence>
<feature type="binding site" evidence="5">
    <location>
        <position position="210"/>
    </location>
    <ligand>
        <name>AMP</name>
        <dbReference type="ChEBI" id="CHEBI:456215"/>
    </ligand>
</feature>
<evidence type="ECO:0000256" key="4">
    <source>
        <dbReference type="ARBA" id="ARBA00023128"/>
    </source>
</evidence>
<protein>
    <recommendedName>
        <fullName evidence="5">GTP:AMP phosphotransferase, mitochondrial</fullName>
        <ecNumber evidence="5">2.7.4.10</ecNumber>
    </recommendedName>
    <alternativeName>
        <fullName evidence="5">Adenylate kinase 3</fullName>
        <shortName evidence="5">AK 3</shortName>
    </alternativeName>
</protein>
<dbReference type="HAMAP" id="MF_03169">
    <property type="entry name" value="Adenylate_kinase_AK3"/>
    <property type="match status" value="1"/>
</dbReference>
<evidence type="ECO:0000256" key="1">
    <source>
        <dbReference type="ARBA" id="ARBA00022679"/>
    </source>
</evidence>
<evidence type="ECO:0000256" key="3">
    <source>
        <dbReference type="ARBA" id="ARBA00022777"/>
    </source>
</evidence>
<dbReference type="GO" id="GO:0046899">
    <property type="term" value="F:nucleoside triphosphate adenylate kinase activity"/>
    <property type="evidence" value="ECO:0007669"/>
    <property type="project" value="UniProtKB-UniRule"/>
</dbReference>
<dbReference type="HAMAP" id="MF_00235">
    <property type="entry name" value="Adenylate_kinase_Adk"/>
    <property type="match status" value="1"/>
</dbReference>
<dbReference type="Pfam" id="PF05191">
    <property type="entry name" value="ADK_lid"/>
    <property type="match status" value="1"/>
</dbReference>
<dbReference type="InterPro" id="IPR028586">
    <property type="entry name" value="AK3/Ak4_mitochondrial"/>
</dbReference>
<dbReference type="AlphaFoldDB" id="A0A3N4LGM5"/>
<feature type="binding site" evidence="5">
    <location>
        <begin position="24"/>
        <end position="29"/>
    </location>
    <ligand>
        <name>GTP</name>
        <dbReference type="ChEBI" id="CHEBI:37565"/>
    </ligand>
</feature>
<dbReference type="Pfam" id="PF00406">
    <property type="entry name" value="ADK"/>
    <property type="match status" value="2"/>
</dbReference>
<dbReference type="InterPro" id="IPR027417">
    <property type="entry name" value="P-loop_NTPase"/>
</dbReference>
<keyword evidence="1 5" id="KW-0808">Transferase</keyword>
<dbReference type="GO" id="GO:0005759">
    <property type="term" value="C:mitochondrial matrix"/>
    <property type="evidence" value="ECO:0007669"/>
    <property type="project" value="UniProtKB-SubCell"/>
</dbReference>
<dbReference type="GO" id="GO:0004017">
    <property type="term" value="F:AMP kinase activity"/>
    <property type="evidence" value="ECO:0007669"/>
    <property type="project" value="InterPro"/>
</dbReference>
<dbReference type="STRING" id="1051890.A0A3N4LGM5"/>
<keyword evidence="2 5" id="KW-0547">Nucleotide-binding</keyword>
<feature type="binding site" evidence="5">
    <location>
        <begin position="129"/>
        <end position="132"/>
    </location>
    <ligand>
        <name>AMP</name>
        <dbReference type="ChEBI" id="CHEBI:456215"/>
    </ligand>
</feature>
<name>A0A3N4LGM5_9PEZI</name>
<dbReference type="EC" id="2.7.4.10" evidence="5"/>
<feature type="region of interest" description="LID" evidence="5">
    <location>
        <begin position="165"/>
        <end position="202"/>
    </location>
</feature>
<dbReference type="Gene3D" id="3.40.50.300">
    <property type="entry name" value="P-loop containing nucleotide triphosphate hydrolases"/>
    <property type="match status" value="1"/>
</dbReference>
<dbReference type="PRINTS" id="PR00094">
    <property type="entry name" value="ADENYLTKNASE"/>
</dbReference>
<feature type="domain" description="Adenylate kinase active site lid" evidence="6">
    <location>
        <begin position="166"/>
        <end position="201"/>
    </location>
</feature>
<dbReference type="InParanoid" id="A0A3N4LGM5"/>